<gene>
    <name evidence="1" type="ORF">FPZ45_16315</name>
</gene>
<organism evidence="1 2">
    <name type="scientific">Cohnella terricola</name>
    <dbReference type="NCBI Taxonomy" id="1289167"/>
    <lineage>
        <taxon>Bacteria</taxon>
        <taxon>Bacillati</taxon>
        <taxon>Bacillota</taxon>
        <taxon>Bacilli</taxon>
        <taxon>Bacillales</taxon>
        <taxon>Paenibacillaceae</taxon>
        <taxon>Cohnella</taxon>
    </lineage>
</organism>
<dbReference type="RefSeq" id="WP_144704050.1">
    <property type="nucleotide sequence ID" value="NZ_VNJJ01000009.1"/>
</dbReference>
<protein>
    <submittedName>
        <fullName evidence="1">Uncharacterized protein</fullName>
    </submittedName>
</protein>
<proteinExistence type="predicted"/>
<dbReference type="Proteomes" id="UP000316330">
    <property type="component" value="Unassembled WGS sequence"/>
</dbReference>
<accession>A0A559JEG6</accession>
<evidence type="ECO:0000313" key="2">
    <source>
        <dbReference type="Proteomes" id="UP000316330"/>
    </source>
</evidence>
<keyword evidence="2" id="KW-1185">Reference proteome</keyword>
<dbReference type="EMBL" id="VNJJ01000009">
    <property type="protein sequence ID" value="TVX98263.1"/>
    <property type="molecule type" value="Genomic_DNA"/>
</dbReference>
<evidence type="ECO:0000313" key="1">
    <source>
        <dbReference type="EMBL" id="TVX98263.1"/>
    </source>
</evidence>
<reference evidence="1 2" key="1">
    <citation type="submission" date="2019-07" db="EMBL/GenBank/DDBJ databases">
        <authorList>
            <person name="Kim J."/>
        </authorList>
    </citation>
    <scope>NUCLEOTIDE SEQUENCE [LARGE SCALE GENOMIC DNA]</scope>
    <source>
        <strain evidence="1 2">G13</strain>
    </source>
</reference>
<comment type="caution">
    <text evidence="1">The sequence shown here is derived from an EMBL/GenBank/DDBJ whole genome shotgun (WGS) entry which is preliminary data.</text>
</comment>
<name>A0A559JEG6_9BACL</name>
<sequence length="112" mass="12883">MISCISWDYLGGFGRVVLGGWFWAGGFGYELYDYFVQFTIFGTVRGELFDDFELFPEFGPARRELFDDFELFPEFGPARRELFDDFELFQSLERCVASCSMILNNSPCGSAV</sequence>
<dbReference type="AlphaFoldDB" id="A0A559JEG6"/>